<name>A0A5C0B3S1_9BURK</name>
<dbReference type="InterPro" id="IPR006860">
    <property type="entry name" value="FecR"/>
</dbReference>
<evidence type="ECO:0000313" key="3">
    <source>
        <dbReference type="EMBL" id="QEI08584.1"/>
    </source>
</evidence>
<evidence type="ECO:0000259" key="2">
    <source>
        <dbReference type="Pfam" id="PF04773"/>
    </source>
</evidence>
<feature type="transmembrane region" description="Helical" evidence="1">
    <location>
        <begin position="41"/>
        <end position="58"/>
    </location>
</feature>
<dbReference type="PIRSF" id="PIRSF018266">
    <property type="entry name" value="FecR"/>
    <property type="match status" value="1"/>
</dbReference>
<feature type="domain" description="FecR protein" evidence="2">
    <location>
        <begin position="68"/>
        <end position="157"/>
    </location>
</feature>
<dbReference type="Gene3D" id="2.60.120.1440">
    <property type="match status" value="1"/>
</dbReference>
<protein>
    <submittedName>
        <fullName evidence="3">Iron dicitrate transport regulator FecR</fullName>
    </submittedName>
</protein>
<dbReference type="KEGG" id="pacr:FXN63_24135"/>
<keyword evidence="4" id="KW-1185">Reference proteome</keyword>
<organism evidence="3 4">
    <name type="scientific">Pigmentiphaga aceris</name>
    <dbReference type="NCBI Taxonomy" id="1940612"/>
    <lineage>
        <taxon>Bacteria</taxon>
        <taxon>Pseudomonadati</taxon>
        <taxon>Pseudomonadota</taxon>
        <taxon>Betaproteobacteria</taxon>
        <taxon>Burkholderiales</taxon>
        <taxon>Alcaligenaceae</taxon>
        <taxon>Pigmentiphaga</taxon>
    </lineage>
</organism>
<reference evidence="3 4" key="1">
    <citation type="submission" date="2019-08" db="EMBL/GenBank/DDBJ databases">
        <title>Amphibian skin-associated Pigmentiphaga: genome sequence and occurrence across geography and hosts.</title>
        <authorList>
            <person name="Bletz M.C."/>
            <person name="Bunk B."/>
            <person name="Sproeer C."/>
            <person name="Biwer P."/>
            <person name="Reiter S."/>
            <person name="Rabemananjara F.C.E."/>
            <person name="Schulz S."/>
            <person name="Overmann J."/>
            <person name="Vences M."/>
        </authorList>
    </citation>
    <scope>NUCLEOTIDE SEQUENCE [LARGE SCALE GENOMIC DNA]</scope>
    <source>
        <strain evidence="3 4">Mada1488</strain>
    </source>
</reference>
<sequence>MTLPPPPPDDELARHADALRGLLPTPAQIYRRADRRRHARRAGGLLAACVAMALLLWIDPAVQTMHFATAIGERKNVSLPDGSQLVLNTGTRLDMAYSLRARRFTLHEGEAVFTVSHSPLRRFVVHTPQAQIEDIGTVFNVRSIAQKTRVSVVQGAVLVHGPAGDTRELQVGEALAVTRSAGPPQALGMPMSATADTAWREGKLVLDRMPLGELVDEIQRYRTAAIQLDDARLREIPLSGQFDIARIEGLIDLLPRLAPVRVQRRTDGSVVLEPAK</sequence>
<keyword evidence="1" id="KW-1133">Transmembrane helix</keyword>
<proteinExistence type="predicted"/>
<evidence type="ECO:0000256" key="1">
    <source>
        <dbReference type="SAM" id="Phobius"/>
    </source>
</evidence>
<dbReference type="OrthoDB" id="8687176at2"/>
<dbReference type="Pfam" id="PF04773">
    <property type="entry name" value="FecR"/>
    <property type="match status" value="1"/>
</dbReference>
<keyword evidence="1" id="KW-0812">Transmembrane</keyword>
<dbReference type="PANTHER" id="PTHR30273:SF2">
    <property type="entry name" value="PROTEIN FECR"/>
    <property type="match status" value="1"/>
</dbReference>
<dbReference type="RefSeq" id="WP_148818055.1">
    <property type="nucleotide sequence ID" value="NZ_CP043046.1"/>
</dbReference>
<keyword evidence="1" id="KW-0472">Membrane</keyword>
<gene>
    <name evidence="3" type="ORF">FXN63_24135</name>
</gene>
<dbReference type="GO" id="GO:0016989">
    <property type="term" value="F:sigma factor antagonist activity"/>
    <property type="evidence" value="ECO:0007669"/>
    <property type="project" value="TreeGrafter"/>
</dbReference>
<dbReference type="EMBL" id="CP043046">
    <property type="protein sequence ID" value="QEI08584.1"/>
    <property type="molecule type" value="Genomic_DNA"/>
</dbReference>
<dbReference type="AlphaFoldDB" id="A0A5C0B3S1"/>
<dbReference type="InterPro" id="IPR012373">
    <property type="entry name" value="Ferrdict_sens_TM"/>
</dbReference>
<dbReference type="Proteomes" id="UP000325161">
    <property type="component" value="Chromosome"/>
</dbReference>
<dbReference type="Gene3D" id="3.55.50.30">
    <property type="match status" value="1"/>
</dbReference>
<accession>A0A5C0B3S1</accession>
<dbReference type="PANTHER" id="PTHR30273">
    <property type="entry name" value="PERIPLASMIC SIGNAL SENSOR AND SIGMA FACTOR ACTIVATOR FECR-RELATED"/>
    <property type="match status" value="1"/>
</dbReference>
<evidence type="ECO:0000313" key="4">
    <source>
        <dbReference type="Proteomes" id="UP000325161"/>
    </source>
</evidence>